<dbReference type="InterPro" id="IPR001646">
    <property type="entry name" value="5peptide_repeat"/>
</dbReference>
<protein>
    <submittedName>
        <fullName evidence="1">Pentapeptide repeat-containing protein</fullName>
    </submittedName>
</protein>
<dbReference type="EMBL" id="JADEXQ010000073">
    <property type="protein sequence ID" value="MBE9031711.1"/>
    <property type="molecule type" value="Genomic_DNA"/>
</dbReference>
<dbReference type="PANTHER" id="PTHR47200">
    <property type="entry name" value="THYLAKOID LUMENAL 15 KDA PROTEIN 1, CHLOROPLASTIC"/>
    <property type="match status" value="1"/>
</dbReference>
<dbReference type="PANTHER" id="PTHR47200:SF2">
    <property type="entry name" value="THYLAKOID LUMENAL 15 KDA PROTEIN 1, CHLOROPLASTIC"/>
    <property type="match status" value="1"/>
</dbReference>
<dbReference type="Proteomes" id="UP000625316">
    <property type="component" value="Unassembled WGS sequence"/>
</dbReference>
<proteinExistence type="predicted"/>
<reference evidence="1" key="1">
    <citation type="submission" date="2020-10" db="EMBL/GenBank/DDBJ databases">
        <authorList>
            <person name="Castelo-Branco R."/>
            <person name="Eusebio N."/>
            <person name="Adriana R."/>
            <person name="Vieira A."/>
            <person name="Brugerolle De Fraissinette N."/>
            <person name="Rezende De Castro R."/>
            <person name="Schneider M.P."/>
            <person name="Vasconcelos V."/>
            <person name="Leao P.N."/>
        </authorList>
    </citation>
    <scope>NUCLEOTIDE SEQUENCE</scope>
    <source>
        <strain evidence="1">LEGE 11480</strain>
    </source>
</reference>
<evidence type="ECO:0000313" key="2">
    <source>
        <dbReference type="Proteomes" id="UP000625316"/>
    </source>
</evidence>
<keyword evidence="2" id="KW-1185">Reference proteome</keyword>
<gene>
    <name evidence="1" type="ORF">IQ266_18420</name>
</gene>
<sequence>MQPVRVIVLTILVILVCTVGVVPSALAVSYNKETLEGQDFSNRDLKNASFTKASVRDVNFSGSDLTGVSFFSANLERANMTGANLTNSTLDTARITQTNLTNAILEGAFAFNTKFDGAVIDGADFTDAQMRDDTRLLLCKAAKGVNPVTQRNTRETLFCDE</sequence>
<name>A0A928Z3P0_9CYAN</name>
<dbReference type="AlphaFoldDB" id="A0A928Z3P0"/>
<dbReference type="Gene3D" id="2.160.20.80">
    <property type="entry name" value="E3 ubiquitin-protein ligase SopA"/>
    <property type="match status" value="1"/>
</dbReference>
<organism evidence="1 2">
    <name type="scientific">Romeriopsis navalis LEGE 11480</name>
    <dbReference type="NCBI Taxonomy" id="2777977"/>
    <lineage>
        <taxon>Bacteria</taxon>
        <taxon>Bacillati</taxon>
        <taxon>Cyanobacteriota</taxon>
        <taxon>Cyanophyceae</taxon>
        <taxon>Leptolyngbyales</taxon>
        <taxon>Leptolyngbyaceae</taxon>
        <taxon>Romeriopsis</taxon>
        <taxon>Romeriopsis navalis</taxon>
    </lineage>
</organism>
<evidence type="ECO:0000313" key="1">
    <source>
        <dbReference type="EMBL" id="MBE9031711.1"/>
    </source>
</evidence>
<comment type="caution">
    <text evidence="1">The sequence shown here is derived from an EMBL/GenBank/DDBJ whole genome shotgun (WGS) entry which is preliminary data.</text>
</comment>
<accession>A0A928Z3P0</accession>
<dbReference type="InterPro" id="IPR044213">
    <property type="entry name" value="At2g44920-like"/>
</dbReference>
<dbReference type="SUPFAM" id="SSF141571">
    <property type="entry name" value="Pentapeptide repeat-like"/>
    <property type="match status" value="1"/>
</dbReference>
<dbReference type="Pfam" id="PF00805">
    <property type="entry name" value="Pentapeptide"/>
    <property type="match status" value="2"/>
</dbReference>